<dbReference type="AlphaFoldDB" id="A0A8W8NPH5"/>
<keyword evidence="2" id="KW-1185">Reference proteome</keyword>
<reference evidence="1" key="1">
    <citation type="submission" date="2022-08" db="UniProtKB">
        <authorList>
            <consortium name="EnsemblMetazoa"/>
        </authorList>
    </citation>
    <scope>IDENTIFICATION</scope>
    <source>
        <strain evidence="1">05x7-T-G4-1.051#20</strain>
    </source>
</reference>
<organism evidence="1 2">
    <name type="scientific">Magallana gigas</name>
    <name type="common">Pacific oyster</name>
    <name type="synonym">Crassostrea gigas</name>
    <dbReference type="NCBI Taxonomy" id="29159"/>
    <lineage>
        <taxon>Eukaryota</taxon>
        <taxon>Metazoa</taxon>
        <taxon>Spiralia</taxon>
        <taxon>Lophotrochozoa</taxon>
        <taxon>Mollusca</taxon>
        <taxon>Bivalvia</taxon>
        <taxon>Autobranchia</taxon>
        <taxon>Pteriomorphia</taxon>
        <taxon>Ostreida</taxon>
        <taxon>Ostreoidea</taxon>
        <taxon>Ostreidae</taxon>
        <taxon>Magallana</taxon>
    </lineage>
</organism>
<accession>A0A8W8NPH5</accession>
<protein>
    <submittedName>
        <fullName evidence="1">Uncharacterized protein</fullName>
    </submittedName>
</protein>
<evidence type="ECO:0000313" key="2">
    <source>
        <dbReference type="Proteomes" id="UP000005408"/>
    </source>
</evidence>
<sequence>METAEEWSLHATSADFKRLFESLGIIVPEDKRQPSFAKCLLTGIQCSAIVDEINPLSKREVVLPTNLSSQGGQKKSEPIHVQVICRQGTLKVNGKDAANKESFFHSTSGNLVKVICICSKSVHVVDAKIFRFHEL</sequence>
<evidence type="ECO:0000313" key="1">
    <source>
        <dbReference type="EnsemblMetazoa" id="G8511.2:cds"/>
    </source>
</evidence>
<dbReference type="EnsemblMetazoa" id="G8511.2">
    <property type="protein sequence ID" value="G8511.2:cds"/>
    <property type="gene ID" value="G8511"/>
</dbReference>
<dbReference type="Proteomes" id="UP000005408">
    <property type="component" value="Unassembled WGS sequence"/>
</dbReference>
<name>A0A8W8NPH5_MAGGI</name>
<proteinExistence type="predicted"/>